<sequence>MVHRPHRNPLNPIDDLVVREDTLLNGVTYGIVANSDGKVAFAEVVNGAMLVDVVVIGTAGDDVLDGSVVIVKTFITSLDLTMGGFEEDFPGYKTRIEEGVVGSVFCDLG</sequence>
<keyword evidence="2" id="KW-1185">Reference proteome</keyword>
<protein>
    <submittedName>
        <fullName evidence="1">Uncharacterized protein</fullName>
    </submittedName>
</protein>
<gene>
    <name evidence="1" type="ORF">NDU88_002595</name>
</gene>
<organism evidence="1 2">
    <name type="scientific">Pleurodeles waltl</name>
    <name type="common">Iberian ribbed newt</name>
    <dbReference type="NCBI Taxonomy" id="8319"/>
    <lineage>
        <taxon>Eukaryota</taxon>
        <taxon>Metazoa</taxon>
        <taxon>Chordata</taxon>
        <taxon>Craniata</taxon>
        <taxon>Vertebrata</taxon>
        <taxon>Euteleostomi</taxon>
        <taxon>Amphibia</taxon>
        <taxon>Batrachia</taxon>
        <taxon>Caudata</taxon>
        <taxon>Salamandroidea</taxon>
        <taxon>Salamandridae</taxon>
        <taxon>Pleurodelinae</taxon>
        <taxon>Pleurodeles</taxon>
    </lineage>
</organism>
<comment type="caution">
    <text evidence="1">The sequence shown here is derived from an EMBL/GenBank/DDBJ whole genome shotgun (WGS) entry which is preliminary data.</text>
</comment>
<accession>A0AAV7NE52</accession>
<evidence type="ECO:0000313" key="2">
    <source>
        <dbReference type="Proteomes" id="UP001066276"/>
    </source>
</evidence>
<proteinExistence type="predicted"/>
<evidence type="ECO:0000313" key="1">
    <source>
        <dbReference type="EMBL" id="KAJ1114357.1"/>
    </source>
</evidence>
<dbReference type="EMBL" id="JANPWB010000012">
    <property type="protein sequence ID" value="KAJ1114357.1"/>
    <property type="molecule type" value="Genomic_DNA"/>
</dbReference>
<name>A0AAV7NE52_PLEWA</name>
<reference evidence="1" key="1">
    <citation type="journal article" date="2022" name="bioRxiv">
        <title>Sequencing and chromosome-scale assembly of the giantPleurodeles waltlgenome.</title>
        <authorList>
            <person name="Brown T."/>
            <person name="Elewa A."/>
            <person name="Iarovenko S."/>
            <person name="Subramanian E."/>
            <person name="Araus A.J."/>
            <person name="Petzold A."/>
            <person name="Susuki M."/>
            <person name="Suzuki K.-i.T."/>
            <person name="Hayashi T."/>
            <person name="Toyoda A."/>
            <person name="Oliveira C."/>
            <person name="Osipova E."/>
            <person name="Leigh N.D."/>
            <person name="Simon A."/>
            <person name="Yun M.H."/>
        </authorList>
    </citation>
    <scope>NUCLEOTIDE SEQUENCE</scope>
    <source>
        <strain evidence="1">20211129_DDA</strain>
        <tissue evidence="1">Liver</tissue>
    </source>
</reference>
<dbReference type="Proteomes" id="UP001066276">
    <property type="component" value="Chromosome 8"/>
</dbReference>
<dbReference type="AlphaFoldDB" id="A0AAV7NE52"/>